<dbReference type="Pfam" id="PF04357">
    <property type="entry name" value="TamB"/>
    <property type="match status" value="1"/>
</dbReference>
<evidence type="ECO:0000256" key="3">
    <source>
        <dbReference type="ARBA" id="ARBA00022989"/>
    </source>
</evidence>
<dbReference type="InterPro" id="IPR053022">
    <property type="entry name" value="Chloroplast_translocon_comp"/>
</dbReference>
<sequence>MFGVKKKLITKDFSSYFNHSHSKITIESKPRFSFNFKVDRRLWLGLGSVLLVSITGGLVYGRFVIEQQLAPILEKELSDFLNRPVKIGSVEGISLTGVRFGKSEILPTPTDPAKISLAEVDVSFNPVKFFSHSQLTLDVKAIRPNIYLEQGVNGSWLMTPFDVIKSNGSQEGAVELESLQFINADVVLRARSATKQLNSAVKLFVPSLKTNFANQGRIVDFVGVGLLAKGGKAKLSGVAKTNTGEINLVVLGHSVQAADLKNLIALPLNLKNGEVGGNLEVHLKPKQLPSLKGVATLANVTAQIPQLPQAFAQTNGLLRFNDHQIKLEGVTTQFGKIAAVTNGTINLKGNYALSAKTLPFQVQDALSTLKIPASSLPISAQLQSQFQVNGTLNNPQVSLNLVTTKPAVIDKINFQSFQANLQLFNSQIHLTQFKAIPTAGGELSGKGTIIPNSSTFAIDVNANKLPSKEIAALYQSVLPSLVGQVSGQLTVSGKLNQLNSWKGRGTVSIPFGQGLIKVNNIEYLAGNWQGKLQASGIALDHLGINLPENIAHGRVNAQLNLSGNQNSFSPETIVATGEANLSLADGQVKANNIRLAQGEWKTNLLVERLKINQFVPNLPHQLNGRLGGNFTVTGDLNSTLADIQGSGQAHFNLPSGTIKANQLEIHQGFWQATLKTDNLQLANLIPNLSTPLRGKLQGQLSLEGNLESRLEDIQGTGYGSLISSAGTIAAKHILIKGGKFESLITPEQVQLASFSPQFKGFLGGKLNISGNINNLNPTAIKAEGNLNFSQGLSLINRALTTTVAWSGKRLDILQATASDFNAKGFLEMDLSSKNPLSAINKLDLNVSAKGFDLKQLTASFSQAQQWNIGGRLNFEGKIAGTPQKPHIDGAISLNNLSMAHENFEPELKGAISLVPDSGVKLQLAGDRDKIELSLNENYQPLSFALNLDQIAVEGTYREQQILISANNIPLELLTEIAKDAKVPISEKILSQPLGGELSGNFAFNTDNHNFNGEQVAIANPRWGHIQGDHFSGNISINNGDFSLTQGQLKRNNSSYNINANVTQSPSGPRLYTEVAVTGGKIEEVLETLQIFELSDLGRGIKAPTYAKAKDLWNEPPQTTDNSSLYSVGLPYAPLAQQLKYFTQFNQHLEKSAQEQNNNPHLPQLSSLKGEFDAKLTLDASSKTGVAAKFDLLGKGWQWGKHNFKQLQVQGDYQNGLLNLEPVSIQLENSLVAFSGHIGSQSQAGKLHLQNVPLDLIKQFVSVAPSVEVEGLLNGEVTLGGKRDNPEIQGQLAIAQATVNKIPLQATEGKFTYQNSRLDFEAGSQLTNQENAPIDIKGSLPYQLPFAKVAPSSDDLNLNIRVQNDGLAILNVLSQGQVSWIGGKGEINLDVEGQFDQQRGRPSKLQANGVAKLENASLLAQIFPKVPLTQVNGKIVFNFDQIQVEKLTGKFSGGKITAAGTLPILLPIPVKQPLTVTANNLTLNLKGLYQGDVNGTLQIAGSLLNPNLGGQVNLFNGQILLAEAMAEKENQATSPNKLATLTGFKNLQLNLGDNVWISFAPVLRILAAGNVHVNGNLAQPQPEGDIKLKGGQVNLFSAQFGLVGGEVNTARFMPDRGLDPYLDVQMTAVVSETKGNLVRSNPLSSEINDNTAFPSDSLQTVRVQAKVDGFASQITKNLQVTSLPPRSQTEIIALLGGNFINPVLEKDPRLGLANLAGSAVFGTIQGPISKVLGLSDFRVYPTQLLNPKDRIANYQIGIAAEASVDLRDNLSFSVQKIVNTDRPANFGLRYRINNNMVIRGTSNFSDDNRGMLEYQKRF</sequence>
<feature type="domain" description="Translocation and assembly module TamB C-terminal" evidence="6">
    <location>
        <begin position="1445"/>
        <end position="1817"/>
    </location>
</feature>
<feature type="transmembrane region" description="Helical" evidence="5">
    <location>
        <begin position="42"/>
        <end position="65"/>
    </location>
</feature>
<comment type="subcellular location">
    <subcellularLocation>
        <location evidence="1">Membrane</location>
        <topology evidence="1">Single-pass membrane protein</topology>
    </subcellularLocation>
</comment>
<dbReference type="InterPro" id="IPR007452">
    <property type="entry name" value="TamB_C"/>
</dbReference>
<dbReference type="HOGENOM" id="CLU_001223_0_0_3"/>
<keyword evidence="8" id="KW-1185">Reference proteome</keyword>
<protein>
    <recommendedName>
        <fullName evidence="6">Translocation and assembly module TamB C-terminal domain-containing protein</fullName>
    </recommendedName>
</protein>
<dbReference type="GO" id="GO:0009306">
    <property type="term" value="P:protein secretion"/>
    <property type="evidence" value="ECO:0007669"/>
    <property type="project" value="InterPro"/>
</dbReference>
<dbReference type="EMBL" id="CP002198">
    <property type="protein sequence ID" value="ADN15380.1"/>
    <property type="molecule type" value="Genomic_DNA"/>
</dbReference>
<keyword evidence="4 5" id="KW-0472">Membrane</keyword>
<evidence type="ECO:0000256" key="2">
    <source>
        <dbReference type="ARBA" id="ARBA00022692"/>
    </source>
</evidence>
<keyword evidence="2 5" id="KW-0812">Transmembrane</keyword>
<evidence type="ECO:0000256" key="5">
    <source>
        <dbReference type="SAM" id="Phobius"/>
    </source>
</evidence>
<evidence type="ECO:0000256" key="4">
    <source>
        <dbReference type="ARBA" id="ARBA00023136"/>
    </source>
</evidence>
<dbReference type="PANTHER" id="PTHR34457:SF3">
    <property type="entry name" value="PROTEIN TIC236, CHLOROPLASTIC"/>
    <property type="match status" value="1"/>
</dbReference>
<dbReference type="OrthoDB" id="536281at2"/>
<dbReference type="Proteomes" id="UP000008206">
    <property type="component" value="Chromosome"/>
</dbReference>
<evidence type="ECO:0000259" key="6">
    <source>
        <dbReference type="Pfam" id="PF04357"/>
    </source>
</evidence>
<dbReference type="KEGG" id="cyj:Cyan7822_3431"/>
<dbReference type="STRING" id="497965.Cyan7822_3431"/>
<accession>E0UED4</accession>
<name>E0UED4_GLOV7</name>
<reference evidence="8" key="1">
    <citation type="journal article" date="2011" name="MBio">
        <title>Novel metabolic attributes of the genus Cyanothece, comprising a group of unicellular nitrogen-fixing Cyanobacteria.</title>
        <authorList>
            <person name="Bandyopadhyay A."/>
            <person name="Elvitigala T."/>
            <person name="Welsh E."/>
            <person name="Stockel J."/>
            <person name="Liberton M."/>
            <person name="Min H."/>
            <person name="Sherman L.A."/>
            <person name="Pakrasi H.B."/>
        </authorList>
    </citation>
    <scope>NUCLEOTIDE SEQUENCE [LARGE SCALE GENOMIC DNA]</scope>
    <source>
        <strain evidence="8">PCC 7822</strain>
    </source>
</reference>
<evidence type="ECO:0000313" key="8">
    <source>
        <dbReference type="Proteomes" id="UP000008206"/>
    </source>
</evidence>
<proteinExistence type="predicted"/>
<organism evidence="7 8">
    <name type="scientific">Gloeothece verrucosa (strain PCC 7822)</name>
    <name type="common">Cyanothece sp. (strain PCC 7822)</name>
    <dbReference type="NCBI Taxonomy" id="497965"/>
    <lineage>
        <taxon>Bacteria</taxon>
        <taxon>Bacillati</taxon>
        <taxon>Cyanobacteriota</taxon>
        <taxon>Cyanophyceae</taxon>
        <taxon>Oscillatoriophycideae</taxon>
        <taxon>Chroococcales</taxon>
        <taxon>Aphanothecaceae</taxon>
        <taxon>Gloeothece</taxon>
        <taxon>Gloeothece verrucosa</taxon>
    </lineage>
</organism>
<keyword evidence="3 5" id="KW-1133">Transmembrane helix</keyword>
<evidence type="ECO:0000256" key="1">
    <source>
        <dbReference type="ARBA" id="ARBA00004167"/>
    </source>
</evidence>
<gene>
    <name evidence="7" type="ordered locus">Cyan7822_3431</name>
</gene>
<evidence type="ECO:0000313" key="7">
    <source>
        <dbReference type="EMBL" id="ADN15380.1"/>
    </source>
</evidence>
<dbReference type="eggNOG" id="COG2911">
    <property type="taxonomic scope" value="Bacteria"/>
</dbReference>
<dbReference type="PANTHER" id="PTHR34457">
    <property type="entry name" value="EMBRYO DEFECTIVE 2410"/>
    <property type="match status" value="1"/>
</dbReference>
<dbReference type="GO" id="GO:0005886">
    <property type="term" value="C:plasma membrane"/>
    <property type="evidence" value="ECO:0007669"/>
    <property type="project" value="InterPro"/>
</dbReference>